<dbReference type="RefSeq" id="WP_188484276.1">
    <property type="nucleotide sequence ID" value="NZ_BMFC01000023.1"/>
</dbReference>
<proteinExistence type="predicted"/>
<sequence length="54" mass="6152">MDPLIQTYPPTPGTDLNNLAVEFVICDETGRPRRKQIFGVLQLLRSKLAPLRMQ</sequence>
<gene>
    <name evidence="1" type="ORF">GCM10011363_44190</name>
</gene>
<keyword evidence="2" id="KW-1185">Reference proteome</keyword>
<reference evidence="2" key="1">
    <citation type="journal article" date="2019" name="Int. J. Syst. Evol. Microbiol.">
        <title>The Global Catalogue of Microorganisms (GCM) 10K type strain sequencing project: providing services to taxonomists for standard genome sequencing and annotation.</title>
        <authorList>
            <consortium name="The Broad Institute Genomics Platform"/>
            <consortium name="The Broad Institute Genome Sequencing Center for Infectious Disease"/>
            <person name="Wu L."/>
            <person name="Ma J."/>
        </authorList>
    </citation>
    <scope>NUCLEOTIDE SEQUENCE [LARGE SCALE GENOMIC DNA]</scope>
    <source>
        <strain evidence="2">CGMCC 1.12478</strain>
    </source>
</reference>
<dbReference type="EMBL" id="BMFC01000023">
    <property type="protein sequence ID" value="GGC22791.1"/>
    <property type="molecule type" value="Genomic_DNA"/>
</dbReference>
<evidence type="ECO:0000313" key="2">
    <source>
        <dbReference type="Proteomes" id="UP000645462"/>
    </source>
</evidence>
<comment type="caution">
    <text evidence="1">The sequence shown here is derived from an EMBL/GenBank/DDBJ whole genome shotgun (WGS) entry which is preliminary data.</text>
</comment>
<organism evidence="1 2">
    <name type="scientific">Marivita lacus</name>
    <dbReference type="NCBI Taxonomy" id="1323742"/>
    <lineage>
        <taxon>Bacteria</taxon>
        <taxon>Pseudomonadati</taxon>
        <taxon>Pseudomonadota</taxon>
        <taxon>Alphaproteobacteria</taxon>
        <taxon>Rhodobacterales</taxon>
        <taxon>Roseobacteraceae</taxon>
        <taxon>Marivita</taxon>
    </lineage>
</organism>
<dbReference type="Proteomes" id="UP000645462">
    <property type="component" value="Unassembled WGS sequence"/>
</dbReference>
<accession>A0ABQ1LFT8</accession>
<evidence type="ECO:0000313" key="1">
    <source>
        <dbReference type="EMBL" id="GGC22791.1"/>
    </source>
</evidence>
<name>A0ABQ1LFT8_9RHOB</name>
<protein>
    <submittedName>
        <fullName evidence="1">Uncharacterized protein</fullName>
    </submittedName>
</protein>